<dbReference type="GO" id="GO:0004674">
    <property type="term" value="F:protein serine/threonine kinase activity"/>
    <property type="evidence" value="ECO:0007669"/>
    <property type="project" value="TreeGrafter"/>
</dbReference>
<name>A0A8H4W5N7_9HELO</name>
<comment type="caution">
    <text evidence="3">The sequence shown here is derived from an EMBL/GenBank/DDBJ whole genome shotgun (WGS) entry which is preliminary data.</text>
</comment>
<organism evidence="3 4">
    <name type="scientific">Cudoniella acicularis</name>
    <dbReference type="NCBI Taxonomy" id="354080"/>
    <lineage>
        <taxon>Eukaryota</taxon>
        <taxon>Fungi</taxon>
        <taxon>Dikarya</taxon>
        <taxon>Ascomycota</taxon>
        <taxon>Pezizomycotina</taxon>
        <taxon>Leotiomycetes</taxon>
        <taxon>Helotiales</taxon>
        <taxon>Tricladiaceae</taxon>
        <taxon>Cudoniella</taxon>
    </lineage>
</organism>
<evidence type="ECO:0000259" key="2">
    <source>
        <dbReference type="PROSITE" id="PS50011"/>
    </source>
</evidence>
<dbReference type="AlphaFoldDB" id="A0A8H4W5N7"/>
<dbReference type="EMBL" id="JAAMPI010000189">
    <property type="protein sequence ID" value="KAF4634376.1"/>
    <property type="molecule type" value="Genomic_DNA"/>
</dbReference>
<feature type="domain" description="Protein kinase" evidence="2">
    <location>
        <begin position="307"/>
        <end position="642"/>
    </location>
</feature>
<accession>A0A8H4W5N7</accession>
<dbReference type="PANTHER" id="PTHR24359:SF37">
    <property type="entry name" value="PROTEIN KINASE DOMAIN-CONTAINING PROTEIN"/>
    <property type="match status" value="1"/>
</dbReference>
<dbReference type="GO" id="GO:0005524">
    <property type="term" value="F:ATP binding"/>
    <property type="evidence" value="ECO:0007669"/>
    <property type="project" value="InterPro"/>
</dbReference>
<gene>
    <name evidence="3" type="ORF">G7Y89_g3741</name>
</gene>
<keyword evidence="4" id="KW-1185">Reference proteome</keyword>
<dbReference type="Pfam" id="PF00069">
    <property type="entry name" value="Pkinase"/>
    <property type="match status" value="1"/>
</dbReference>
<feature type="region of interest" description="Disordered" evidence="1">
    <location>
        <begin position="302"/>
        <end position="321"/>
    </location>
</feature>
<reference evidence="3 4" key="1">
    <citation type="submission" date="2020-03" db="EMBL/GenBank/DDBJ databases">
        <title>Draft Genome Sequence of Cudoniella acicularis.</title>
        <authorList>
            <person name="Buettner E."/>
            <person name="Kellner H."/>
        </authorList>
    </citation>
    <scope>NUCLEOTIDE SEQUENCE [LARGE SCALE GENOMIC DNA]</scope>
    <source>
        <strain evidence="3 4">DSM 108380</strain>
    </source>
</reference>
<dbReference type="PANTHER" id="PTHR24359">
    <property type="entry name" value="SERINE/THREONINE-PROTEIN KINASE SBK1"/>
    <property type="match status" value="1"/>
</dbReference>
<proteinExistence type="predicted"/>
<dbReference type="Proteomes" id="UP000566819">
    <property type="component" value="Unassembled WGS sequence"/>
</dbReference>
<evidence type="ECO:0000313" key="3">
    <source>
        <dbReference type="EMBL" id="KAF4634376.1"/>
    </source>
</evidence>
<dbReference type="InterPro" id="IPR000719">
    <property type="entry name" value="Prot_kinase_dom"/>
</dbReference>
<dbReference type="PROSITE" id="PS50011">
    <property type="entry name" value="PROTEIN_KINASE_DOM"/>
    <property type="match status" value="1"/>
</dbReference>
<dbReference type="InterPro" id="IPR011009">
    <property type="entry name" value="Kinase-like_dom_sf"/>
</dbReference>
<sequence>MPIAIVRATYTEQNALETFFTELFGWGKTEVLWKRGRYQCTLPRRMTQDEIEKLQQAVRVEHYDQHNRAIVRHDRQLPSDYSLVTAVSASMKQCPAFVLNGVPIRSPTLPIEISNDGLPVIHDNNSLPLDELLRTHQVKGAYTSNGGFWSRKLLSHIISRERVLAELKTYTVLTNAEDYLDDIRPEDSRLSSTIKTYLGTFVLLLLLERGHEIDKFINEEVSDQNLPVILHSATWPGKVNLCLKTNPNQPLECFRGWKTFEKEAFERTQWQLLVPYFQLDADKNATHYTLNEKTILPWLKRDQDSRSSVQPSGQEGGFGSVSTVKIDPHSHGFRDILREVHLKDDLFALKLLHDEGYNNMESFQNEVNQLRRFNGFANPHLVTLLATFTRSGRYNFIFPYANSNLEYYWEKIKPNPKMDIDMVRWVSRQCLGIMGAIDVIHNPKHLRNLTEERYGRHGDVKPDNILWFQSSDNERGILVVSDMGLSAFHRENSKSGISRYKIPKVPGYSPPECDVKGGKISRAYDIWTLGCLFLELLTWLLGGWKLVGEFQEARRSVYITGALNNIFYTLKTIEGQEGYVAQVKTQVMQWFRQLHKNKNCPQFIHDALDIIETKMLIVIHVDRKRAKSRQLRKEFEDIHKKCLDDSDSDYCLKGIPINCLERAGSAVGIDLNEDAIAAISEHQPDLLSHDPILDGEIKKSPLPMYWENVDKIRHVDALKVSNQETTMRWCEECEKECCAIMCERCGTETILKEFST</sequence>
<evidence type="ECO:0000256" key="1">
    <source>
        <dbReference type="SAM" id="MobiDB-lite"/>
    </source>
</evidence>
<dbReference type="SUPFAM" id="SSF56112">
    <property type="entry name" value="Protein kinase-like (PK-like)"/>
    <property type="match status" value="1"/>
</dbReference>
<evidence type="ECO:0000313" key="4">
    <source>
        <dbReference type="Proteomes" id="UP000566819"/>
    </source>
</evidence>
<protein>
    <recommendedName>
        <fullName evidence="2">Protein kinase domain-containing protein</fullName>
    </recommendedName>
</protein>
<dbReference type="OrthoDB" id="1046782at2759"/>
<dbReference type="Gene3D" id="1.10.510.10">
    <property type="entry name" value="Transferase(Phosphotransferase) domain 1"/>
    <property type="match status" value="1"/>
</dbReference>
<dbReference type="SMART" id="SM00220">
    <property type="entry name" value="S_TKc"/>
    <property type="match status" value="1"/>
</dbReference>